<proteinExistence type="predicted"/>
<name>A0A803PQM1_CANSA</name>
<dbReference type="PANTHER" id="PTHR47074">
    <property type="entry name" value="BNAC02G40300D PROTEIN"/>
    <property type="match status" value="1"/>
</dbReference>
<dbReference type="InterPro" id="IPR044730">
    <property type="entry name" value="RNase_H-like_dom_plant"/>
</dbReference>
<dbReference type="Gene3D" id="3.60.10.10">
    <property type="entry name" value="Endonuclease/exonuclease/phosphatase"/>
    <property type="match status" value="1"/>
</dbReference>
<feature type="domain" description="Reverse transcriptase zinc-binding" evidence="3">
    <location>
        <begin position="513"/>
        <end position="584"/>
    </location>
</feature>
<dbReference type="InterPro" id="IPR012337">
    <property type="entry name" value="RNaseH-like_sf"/>
</dbReference>
<evidence type="ECO:0000313" key="5">
    <source>
        <dbReference type="Proteomes" id="UP000596661"/>
    </source>
</evidence>
<dbReference type="EnsemblPlants" id="evm.model.05.489">
    <property type="protein sequence ID" value="cds.evm.model.05.489"/>
    <property type="gene ID" value="evm.TU.05.489"/>
</dbReference>
<dbReference type="PANTHER" id="PTHR47074:SF48">
    <property type="entry name" value="POLYNUCLEOTIDYL TRANSFERASE, RIBONUCLEASE H-LIKE SUPERFAMILY PROTEIN"/>
    <property type="match status" value="1"/>
</dbReference>
<dbReference type="Gramene" id="evm.model.05.489">
    <property type="protein sequence ID" value="cds.evm.model.05.489"/>
    <property type="gene ID" value="evm.TU.05.489"/>
</dbReference>
<dbReference type="EMBL" id="UZAU01000426">
    <property type="status" value="NOT_ANNOTATED_CDS"/>
    <property type="molecule type" value="Genomic_DNA"/>
</dbReference>
<dbReference type="InterPro" id="IPR052929">
    <property type="entry name" value="RNase_H-like_EbsB-rel"/>
</dbReference>
<reference evidence="4" key="2">
    <citation type="submission" date="2021-03" db="UniProtKB">
        <authorList>
            <consortium name="EnsemblPlants"/>
        </authorList>
    </citation>
    <scope>IDENTIFICATION</scope>
</reference>
<sequence>MLLWNDEAVVTLNNFNTNIFDCYLGFLNGPLCHFTAFYGAPATHNRIHSWTLLKRLKDVAPMLPWMIIGDFNEILYNSNKQGGSLRRESQMEEFRSVLDFCNLTELNFTGEPFTWTKSRHQVETIQERLDWCFTNDLWVTHFQPLSTSHLDFYSSDHRAIAVNILPLNLHQQQSARKTRFRFEKMWLKEEEAAALIKDNWKFVTSGDITHFQSNLSTCTDALQRWHHHKFGQMKKDISKMQKTVAQLNNTADRTQAGVTQLQQSEKILDELLAYEEEYWHQRSRVDWLQCGDKNTKYFHAKASSRKANNTIKSLTNDLGLTVTGKENLTQFLVFEVYLFWSNESDTKSGSDGMSAMFYQNYWDIVGSSVTQLVLGILNDGNDMTQLNNSIITLIPKVPNPSEESALALKRTLETYHKASGQLLNNDKSVMSFSPNTSCAQNFFLCNIRDAYLCHERYLGLPSYSGRDKQELFSNIKEKDRLIWHHSTSGSYNVKSGFHLATHLEDQLQSSSSDANRDWWKFFWNLSLPPKIRIFSWKVIQHILPVAVALFKRKVIDSAACSLCNSSWESIGHALFGCSHAKNIWKESKFIIDFHKAQSMFNGDYLHYLSAVYTQEDFELFICLLWGIWTDRNRVFHGGKARMSSSIISYTTGFHRDYSRTKHLSNPSTAAAAEHSSTHQNSTHQTLHQHTPWSPPNINGFKLNVDAASNSDQQKLGIGAIIRSHDGMVVAALSKVVQGSFRSDEMEAKALFHALNWVSQSQLSITHIETDALRVSTALNSTKSDLSCFSDLIFDIRCLLSFFPSVLVSHAKRSANQAAHGLAKFALGLDEDISWVGEIPYPIFTVVVNDLNL</sequence>
<dbReference type="Pfam" id="PF13456">
    <property type="entry name" value="RVT_3"/>
    <property type="match status" value="1"/>
</dbReference>
<dbReference type="InterPro" id="IPR002156">
    <property type="entry name" value="RNaseH_domain"/>
</dbReference>
<dbReference type="Proteomes" id="UP000596661">
    <property type="component" value="Chromosome 5"/>
</dbReference>
<feature type="compositionally biased region" description="Polar residues" evidence="1">
    <location>
        <begin position="677"/>
        <end position="690"/>
    </location>
</feature>
<dbReference type="CDD" id="cd06222">
    <property type="entry name" value="RNase_H_like"/>
    <property type="match status" value="1"/>
</dbReference>
<evidence type="ECO:0000259" key="2">
    <source>
        <dbReference type="Pfam" id="PF13456"/>
    </source>
</evidence>
<organism evidence="4 5">
    <name type="scientific">Cannabis sativa</name>
    <name type="common">Hemp</name>
    <name type="synonym">Marijuana</name>
    <dbReference type="NCBI Taxonomy" id="3483"/>
    <lineage>
        <taxon>Eukaryota</taxon>
        <taxon>Viridiplantae</taxon>
        <taxon>Streptophyta</taxon>
        <taxon>Embryophyta</taxon>
        <taxon>Tracheophyta</taxon>
        <taxon>Spermatophyta</taxon>
        <taxon>Magnoliopsida</taxon>
        <taxon>eudicotyledons</taxon>
        <taxon>Gunneridae</taxon>
        <taxon>Pentapetalae</taxon>
        <taxon>rosids</taxon>
        <taxon>fabids</taxon>
        <taxon>Rosales</taxon>
        <taxon>Cannabaceae</taxon>
        <taxon>Cannabis</taxon>
    </lineage>
</organism>
<keyword evidence="5" id="KW-1185">Reference proteome</keyword>
<dbReference type="Pfam" id="PF13966">
    <property type="entry name" value="zf-RVT"/>
    <property type="match status" value="1"/>
</dbReference>
<feature type="region of interest" description="Disordered" evidence="1">
    <location>
        <begin position="664"/>
        <end position="690"/>
    </location>
</feature>
<protein>
    <submittedName>
        <fullName evidence="4">Uncharacterized protein</fullName>
    </submittedName>
</protein>
<dbReference type="GO" id="GO:0003676">
    <property type="term" value="F:nucleic acid binding"/>
    <property type="evidence" value="ECO:0007669"/>
    <property type="project" value="InterPro"/>
</dbReference>
<dbReference type="InterPro" id="IPR036691">
    <property type="entry name" value="Endo/exonu/phosph_ase_sf"/>
</dbReference>
<accession>A0A803PQM1</accession>
<dbReference type="SUPFAM" id="SSF53098">
    <property type="entry name" value="Ribonuclease H-like"/>
    <property type="match status" value="1"/>
</dbReference>
<dbReference type="InterPro" id="IPR026960">
    <property type="entry name" value="RVT-Znf"/>
</dbReference>
<feature type="domain" description="RNase H type-1" evidence="2">
    <location>
        <begin position="703"/>
        <end position="825"/>
    </location>
</feature>
<evidence type="ECO:0000259" key="3">
    <source>
        <dbReference type="Pfam" id="PF13966"/>
    </source>
</evidence>
<evidence type="ECO:0000313" key="4">
    <source>
        <dbReference type="EnsemblPlants" id="cds.evm.model.05.489"/>
    </source>
</evidence>
<dbReference type="AlphaFoldDB" id="A0A803PQM1"/>
<reference evidence="4" key="1">
    <citation type="submission" date="2018-11" db="EMBL/GenBank/DDBJ databases">
        <authorList>
            <person name="Grassa J C."/>
        </authorList>
    </citation>
    <scope>NUCLEOTIDE SEQUENCE [LARGE SCALE GENOMIC DNA]</scope>
</reference>
<dbReference type="SUPFAM" id="SSF56219">
    <property type="entry name" value="DNase I-like"/>
    <property type="match status" value="1"/>
</dbReference>
<dbReference type="InterPro" id="IPR036397">
    <property type="entry name" value="RNaseH_sf"/>
</dbReference>
<evidence type="ECO:0000256" key="1">
    <source>
        <dbReference type="SAM" id="MobiDB-lite"/>
    </source>
</evidence>
<dbReference type="Gene3D" id="3.30.420.10">
    <property type="entry name" value="Ribonuclease H-like superfamily/Ribonuclease H"/>
    <property type="match status" value="1"/>
</dbReference>
<dbReference type="GO" id="GO:0004523">
    <property type="term" value="F:RNA-DNA hybrid ribonuclease activity"/>
    <property type="evidence" value="ECO:0007669"/>
    <property type="project" value="InterPro"/>
</dbReference>